<dbReference type="Pfam" id="PF03969">
    <property type="entry name" value="AFG1_ATPase"/>
    <property type="match status" value="1"/>
</dbReference>
<keyword evidence="3" id="KW-0378">Hydrolase</keyword>
<dbReference type="InterPro" id="IPR027417">
    <property type="entry name" value="P-loop_NTPase"/>
</dbReference>
<evidence type="ECO:0000256" key="3">
    <source>
        <dbReference type="HAMAP-Rule" id="MF_01919"/>
    </source>
</evidence>
<keyword evidence="3 4" id="KW-0132">Cell division</keyword>
<keyword evidence="3" id="KW-0963">Cytoplasm</keyword>
<dbReference type="EMBL" id="BSPQ01000001">
    <property type="protein sequence ID" value="GLS89345.1"/>
    <property type="molecule type" value="Genomic_DNA"/>
</dbReference>
<dbReference type="Proteomes" id="UP001157353">
    <property type="component" value="Unassembled WGS sequence"/>
</dbReference>
<dbReference type="PANTHER" id="PTHR12169">
    <property type="entry name" value="ATPASE N2B"/>
    <property type="match status" value="1"/>
</dbReference>
<gene>
    <name evidence="4" type="primary">yhcM</name>
    <name evidence="3" type="synonym">zapE</name>
    <name evidence="4" type="ORF">GCM10007916_04120</name>
</gene>
<organism evidence="4 5">
    <name type="scientific">Psychromonas marina</name>
    <dbReference type="NCBI Taxonomy" id="88364"/>
    <lineage>
        <taxon>Bacteria</taxon>
        <taxon>Pseudomonadati</taxon>
        <taxon>Pseudomonadota</taxon>
        <taxon>Gammaproteobacteria</taxon>
        <taxon>Alteromonadales</taxon>
        <taxon>Psychromonadaceae</taxon>
        <taxon>Psychromonas</taxon>
    </lineage>
</organism>
<dbReference type="HAMAP" id="MF_01919">
    <property type="entry name" value="ZapE"/>
    <property type="match status" value="1"/>
</dbReference>
<dbReference type="InterPro" id="IPR030870">
    <property type="entry name" value="ZapE"/>
</dbReference>
<dbReference type="PANTHER" id="PTHR12169:SF6">
    <property type="entry name" value="AFG1-LIKE ATPASE"/>
    <property type="match status" value="1"/>
</dbReference>
<proteinExistence type="inferred from homology"/>
<keyword evidence="2 3" id="KW-0067">ATP-binding</keyword>
<feature type="binding site" evidence="3">
    <location>
        <begin position="75"/>
        <end position="82"/>
    </location>
    <ligand>
        <name>ATP</name>
        <dbReference type="ChEBI" id="CHEBI:30616"/>
    </ligand>
</feature>
<dbReference type="InterPro" id="IPR005654">
    <property type="entry name" value="ATPase_AFG1-like"/>
</dbReference>
<sequence>MNLTVTPLSLYQADLQKPQFFADDSQAQAVQYLQRLFVDIENRPTTVNQPTGLFSRLFKREPEKQANIKGLYFYGGVGRGKTYLMDLFFHSLKTERKSRLHFHHFMLRVHKELTLLAGEKNPLIHIAKKFASETDLICFDEFFVDDITDAMILGGMFEALFAEGVVLVATSNIHPKDLYKNGLQRVRFLPAIALITEHCEIYNLDGGKDYRLDRLTEAEIYHFPLDNEATSLMSHTFENLANGEKFYNQDLSINGRAIQTSAYSVDTLLIDCVSLCDGPRAVADYIELAIVYRTILLANVPQMNIQNNDMARRFIAMVDEFYNHHVVLIISAEVDVYSLYAGHKLAFEFQRCISRLLEMQSKEYLQKAHHVDL</sequence>
<keyword evidence="1 3" id="KW-0547">Nucleotide-binding</keyword>
<comment type="similarity">
    <text evidence="3">Belongs to the AFG1 ATPase family. ZapE subfamily.</text>
</comment>
<name>A0ABQ6DWH6_9GAMM</name>
<reference evidence="5" key="1">
    <citation type="journal article" date="2019" name="Int. J. Syst. Evol. Microbiol.">
        <title>The Global Catalogue of Microorganisms (GCM) 10K type strain sequencing project: providing services to taxonomists for standard genome sequencing and annotation.</title>
        <authorList>
            <consortium name="The Broad Institute Genomics Platform"/>
            <consortium name="The Broad Institute Genome Sequencing Center for Infectious Disease"/>
            <person name="Wu L."/>
            <person name="Ma J."/>
        </authorList>
    </citation>
    <scope>NUCLEOTIDE SEQUENCE [LARGE SCALE GENOMIC DNA]</scope>
    <source>
        <strain evidence="5">NBRC 103166</strain>
    </source>
</reference>
<dbReference type="SUPFAM" id="SSF52540">
    <property type="entry name" value="P-loop containing nucleoside triphosphate hydrolases"/>
    <property type="match status" value="1"/>
</dbReference>
<protein>
    <recommendedName>
        <fullName evidence="3">Cell division protein ZapE</fullName>
    </recommendedName>
    <alternativeName>
        <fullName evidence="3">Z ring-associated protein ZapE</fullName>
    </alternativeName>
</protein>
<evidence type="ECO:0000313" key="5">
    <source>
        <dbReference type="Proteomes" id="UP001157353"/>
    </source>
</evidence>
<comment type="subcellular location">
    <subcellularLocation>
        <location evidence="3">Cytoplasm</location>
    </subcellularLocation>
</comment>
<dbReference type="NCBIfam" id="NF040713">
    <property type="entry name" value="ZapE"/>
    <property type="match status" value="1"/>
</dbReference>
<keyword evidence="3" id="KW-0131">Cell cycle</keyword>
<evidence type="ECO:0000256" key="1">
    <source>
        <dbReference type="ARBA" id="ARBA00022741"/>
    </source>
</evidence>
<comment type="caution">
    <text evidence="4">The sequence shown here is derived from an EMBL/GenBank/DDBJ whole genome shotgun (WGS) entry which is preliminary data.</text>
</comment>
<accession>A0ABQ6DWH6</accession>
<dbReference type="Gene3D" id="3.40.50.300">
    <property type="entry name" value="P-loop containing nucleotide triphosphate hydrolases"/>
    <property type="match status" value="1"/>
</dbReference>
<evidence type="ECO:0000256" key="2">
    <source>
        <dbReference type="ARBA" id="ARBA00022840"/>
    </source>
</evidence>
<comment type="function">
    <text evidence="3">Reduces the stability of FtsZ polymers in the presence of ATP.</text>
</comment>
<dbReference type="GO" id="GO:0051301">
    <property type="term" value="P:cell division"/>
    <property type="evidence" value="ECO:0007669"/>
    <property type="project" value="UniProtKB-KW"/>
</dbReference>
<comment type="subunit">
    <text evidence="3">Interacts with FtsZ.</text>
</comment>
<keyword evidence="5" id="KW-1185">Reference proteome</keyword>
<evidence type="ECO:0000313" key="4">
    <source>
        <dbReference type="EMBL" id="GLS89345.1"/>
    </source>
</evidence>